<dbReference type="SUPFAM" id="SSF54909">
    <property type="entry name" value="Dimeric alpha+beta barrel"/>
    <property type="match status" value="1"/>
</dbReference>
<dbReference type="EMBL" id="VIKS01000013">
    <property type="protein sequence ID" value="TQV84913.1"/>
    <property type="molecule type" value="Genomic_DNA"/>
</dbReference>
<dbReference type="Proteomes" id="UP000315439">
    <property type="component" value="Unassembled WGS sequence"/>
</dbReference>
<reference evidence="2 3" key="1">
    <citation type="submission" date="2019-07" db="EMBL/GenBank/DDBJ databases">
        <title>Draft genome for Aliikangiella sp. M105.</title>
        <authorList>
            <person name="Wang G."/>
        </authorList>
    </citation>
    <scope>NUCLEOTIDE SEQUENCE [LARGE SCALE GENOMIC DNA]</scope>
    <source>
        <strain evidence="2 3">M105</strain>
    </source>
</reference>
<evidence type="ECO:0000313" key="2">
    <source>
        <dbReference type="EMBL" id="TQV84913.1"/>
    </source>
</evidence>
<comment type="caution">
    <text evidence="2">The sequence shown here is derived from an EMBL/GenBank/DDBJ whole genome shotgun (WGS) entry which is preliminary data.</text>
</comment>
<dbReference type="Pfam" id="PF07045">
    <property type="entry name" value="DUF1330"/>
    <property type="match status" value="1"/>
</dbReference>
<evidence type="ECO:0000313" key="3">
    <source>
        <dbReference type="Proteomes" id="UP000315439"/>
    </source>
</evidence>
<dbReference type="RefSeq" id="WP_142933457.1">
    <property type="nucleotide sequence ID" value="NZ_ML660169.1"/>
</dbReference>
<dbReference type="Gene3D" id="3.30.70.100">
    <property type="match status" value="1"/>
</dbReference>
<gene>
    <name evidence="2" type="ORF">FLL46_21190</name>
</gene>
<sequence>MSYEMLVGLNVVDDNMYTQYRESMMPILKEHGGHFGYDFKIGEVLKSETDNPINRVFTLCFPSKEKQQAFFSNANYLVVKEKFFVNSVAHRTLIADYERSE</sequence>
<dbReference type="AlphaFoldDB" id="A0A545U677"/>
<protein>
    <submittedName>
        <fullName evidence="2">DUF1330 domain-containing protein</fullName>
    </submittedName>
</protein>
<name>A0A545U677_9GAMM</name>
<accession>A0A545U677</accession>
<evidence type="ECO:0000259" key="1">
    <source>
        <dbReference type="Pfam" id="PF07045"/>
    </source>
</evidence>
<keyword evidence="3" id="KW-1185">Reference proteome</keyword>
<dbReference type="InterPro" id="IPR011008">
    <property type="entry name" value="Dimeric_a/b-barrel"/>
</dbReference>
<dbReference type="InterPro" id="IPR010753">
    <property type="entry name" value="DUF1330"/>
</dbReference>
<proteinExistence type="predicted"/>
<organism evidence="2 3">
    <name type="scientific">Aliikangiella coralliicola</name>
    <dbReference type="NCBI Taxonomy" id="2592383"/>
    <lineage>
        <taxon>Bacteria</taxon>
        <taxon>Pseudomonadati</taxon>
        <taxon>Pseudomonadota</taxon>
        <taxon>Gammaproteobacteria</taxon>
        <taxon>Oceanospirillales</taxon>
        <taxon>Pleioneaceae</taxon>
        <taxon>Aliikangiella</taxon>
    </lineage>
</organism>
<feature type="domain" description="DUF1330" evidence="1">
    <location>
        <begin position="7"/>
        <end position="80"/>
    </location>
</feature>
<dbReference type="OrthoDB" id="9806380at2"/>